<dbReference type="AlphaFoldDB" id="A0A1Q2M1S1"/>
<dbReference type="FunFam" id="3.40.50.300:FF:000398">
    <property type="entry name" value="Type IV pilus assembly ATPase PilB"/>
    <property type="match status" value="1"/>
</dbReference>
<comment type="similarity">
    <text evidence="1">Belongs to the GSP E family.</text>
</comment>
<dbReference type="Gene3D" id="3.30.300.160">
    <property type="entry name" value="Type II secretion system, protein E, N-terminal domain"/>
    <property type="match status" value="1"/>
</dbReference>
<dbReference type="Gene3D" id="3.40.50.300">
    <property type="entry name" value="P-loop containing nucleotide triphosphate hydrolases"/>
    <property type="match status" value="1"/>
</dbReference>
<evidence type="ECO:0000259" key="4">
    <source>
        <dbReference type="PROSITE" id="PS00662"/>
    </source>
</evidence>
<dbReference type="GO" id="GO:0005524">
    <property type="term" value="F:ATP binding"/>
    <property type="evidence" value="ECO:0007669"/>
    <property type="project" value="UniProtKB-KW"/>
</dbReference>
<dbReference type="CDD" id="cd01129">
    <property type="entry name" value="PulE-GspE-like"/>
    <property type="match status" value="1"/>
</dbReference>
<dbReference type="PROSITE" id="PS00662">
    <property type="entry name" value="T2SP_E"/>
    <property type="match status" value="1"/>
</dbReference>
<accession>A0A1Q2M1S1</accession>
<dbReference type="EMBL" id="CP019650">
    <property type="protein sequence ID" value="AQQ66651.1"/>
    <property type="molecule type" value="Genomic_DNA"/>
</dbReference>
<dbReference type="Pfam" id="PF00437">
    <property type="entry name" value="T2SSE"/>
    <property type="match status" value="1"/>
</dbReference>
<dbReference type="SUPFAM" id="SSF160246">
    <property type="entry name" value="EspE N-terminal domain-like"/>
    <property type="match status" value="1"/>
</dbReference>
<keyword evidence="3" id="KW-0067">ATP-binding</keyword>
<dbReference type="Pfam" id="PF05157">
    <property type="entry name" value="MshEN"/>
    <property type="match status" value="1"/>
</dbReference>
<keyword evidence="2" id="KW-0547">Nucleotide-binding</keyword>
<feature type="domain" description="Bacterial type II secretion system protein E" evidence="4">
    <location>
        <begin position="407"/>
        <end position="421"/>
    </location>
</feature>
<dbReference type="InterPro" id="IPR037257">
    <property type="entry name" value="T2SS_E_N_sf"/>
</dbReference>
<organism evidence="5 6">
    <name type="scientific">Microbulbifer agarilyticus</name>
    <dbReference type="NCBI Taxonomy" id="260552"/>
    <lineage>
        <taxon>Bacteria</taxon>
        <taxon>Pseudomonadati</taxon>
        <taxon>Pseudomonadota</taxon>
        <taxon>Gammaproteobacteria</taxon>
        <taxon>Cellvibrionales</taxon>
        <taxon>Microbulbiferaceae</taxon>
        <taxon>Microbulbifer</taxon>
    </lineage>
</organism>
<dbReference type="RefSeq" id="WP_077400345.1">
    <property type="nucleotide sequence ID" value="NZ_CP019650.1"/>
</dbReference>
<dbReference type="InterPro" id="IPR001482">
    <property type="entry name" value="T2SS/T4SS_dom"/>
</dbReference>
<evidence type="ECO:0000256" key="3">
    <source>
        <dbReference type="ARBA" id="ARBA00022840"/>
    </source>
</evidence>
<name>A0A1Q2M1S1_9GAMM</name>
<reference evidence="5" key="1">
    <citation type="submission" date="2017-02" db="EMBL/GenBank/DDBJ databases">
        <title>Genome of Microbulbifer agarilyticus GP101.</title>
        <authorList>
            <person name="Jung J."/>
            <person name="Bae S.S."/>
            <person name="Baek K."/>
        </authorList>
    </citation>
    <scope>NUCLEOTIDE SEQUENCE [LARGE SCALE GENOMIC DNA]</scope>
    <source>
        <strain evidence="5">GP101</strain>
    </source>
</reference>
<dbReference type="PANTHER" id="PTHR30258">
    <property type="entry name" value="TYPE II SECRETION SYSTEM PROTEIN GSPE-RELATED"/>
    <property type="match status" value="1"/>
</dbReference>
<dbReference type="Gene3D" id="3.30.450.90">
    <property type="match status" value="1"/>
</dbReference>
<dbReference type="Proteomes" id="UP000188219">
    <property type="component" value="Chromosome"/>
</dbReference>
<evidence type="ECO:0000256" key="1">
    <source>
        <dbReference type="ARBA" id="ARBA00006611"/>
    </source>
</evidence>
<dbReference type="SUPFAM" id="SSF52540">
    <property type="entry name" value="P-loop containing nucleoside triphosphate hydrolases"/>
    <property type="match status" value="1"/>
</dbReference>
<dbReference type="InterPro" id="IPR027417">
    <property type="entry name" value="P-loop_NTPase"/>
</dbReference>
<sequence>MAASAGVRGADRILDLPGLLEDLVGEGYVARMDANRLIGTPRTAEQAQMHPLTYIASCELENQKKPGRALDAQVLTQWLADTSSHGLYHIDPLKVNVAAVTEVMSFQFAKRHQILCVEASPEMLLVATAQPYTSGWEEQLEHTSGRTVQRVVADPADILRYGTEFYSLANSISGASGLKGSSAAGNFEQLLELGNLKDPEANDQHIVNIVDWLLQHAFDQRASDIHIEPRRGIGRIRFRIDGVLQPIHELPDQVNAAVTSRLKILGRMNVAEKRKPQDGRIKTKRPDGSEVELRLSTLPTAFGEKLVMRIFDPEVLARSYHDLGLTGDDLTRWQKMLGRPNGIVLVTGPTGSGKTTTLYTALKQLASSEVNVSTIEDPIEMVEDSFNQTQVHHSIGLDFAAGIRTLMRQDPDIIMVGEIRDLETAQMAVQAALTGHLVISTLHTNDAPTAVTRLLDLGLPHYLLKSTVLGVMAQRLVRTLCPSCKRKAEVSDEDWQALVKPWKAPKPEVVYQPEGCLDCRNTGYRGRQGIYEILPFSEAIQGLVTADCDLQQVRRQGMREGMSSLRLSGAKKVAAGITTVQEVLRVAPPPDIAF</sequence>
<protein>
    <submittedName>
        <fullName evidence="5">Type II secretion system protein E</fullName>
    </submittedName>
</protein>
<dbReference type="InterPro" id="IPR003593">
    <property type="entry name" value="AAA+_ATPase"/>
</dbReference>
<dbReference type="STRING" id="260552.Mag101_02550"/>
<dbReference type="KEGG" id="maga:Mag101_02550"/>
<dbReference type="InterPro" id="IPR007831">
    <property type="entry name" value="T2SS_GspE_N"/>
</dbReference>
<proteinExistence type="inferred from homology"/>
<dbReference type="GO" id="GO:0005886">
    <property type="term" value="C:plasma membrane"/>
    <property type="evidence" value="ECO:0007669"/>
    <property type="project" value="TreeGrafter"/>
</dbReference>
<evidence type="ECO:0000313" key="5">
    <source>
        <dbReference type="EMBL" id="AQQ66651.1"/>
    </source>
</evidence>
<evidence type="ECO:0000256" key="2">
    <source>
        <dbReference type="ARBA" id="ARBA00022741"/>
    </source>
</evidence>
<dbReference type="GO" id="GO:0016887">
    <property type="term" value="F:ATP hydrolysis activity"/>
    <property type="evidence" value="ECO:0007669"/>
    <property type="project" value="TreeGrafter"/>
</dbReference>
<keyword evidence="6" id="KW-1185">Reference proteome</keyword>
<dbReference type="eggNOG" id="COG2804">
    <property type="taxonomic scope" value="Bacteria"/>
</dbReference>
<dbReference type="OrthoDB" id="9804785at2"/>
<dbReference type="PANTHER" id="PTHR30258:SF13">
    <property type="entry name" value="SECRETION PATHWAY ATPASE-RELATED"/>
    <property type="match status" value="1"/>
</dbReference>
<gene>
    <name evidence="5" type="ORF">Mag101_02550</name>
</gene>
<evidence type="ECO:0000313" key="6">
    <source>
        <dbReference type="Proteomes" id="UP000188219"/>
    </source>
</evidence>
<dbReference type="SMART" id="SM00382">
    <property type="entry name" value="AAA"/>
    <property type="match status" value="1"/>
</dbReference>